<reference evidence="2" key="1">
    <citation type="journal article" date="2024" name="Front. Bioeng. Biotechnol.">
        <title>Genome-scale model development and genomic sequencing of the oleaginous clade Lipomyces.</title>
        <authorList>
            <person name="Czajka J.J."/>
            <person name="Han Y."/>
            <person name="Kim J."/>
            <person name="Mondo S.J."/>
            <person name="Hofstad B.A."/>
            <person name="Robles A."/>
            <person name="Haridas S."/>
            <person name="Riley R."/>
            <person name="LaButti K."/>
            <person name="Pangilinan J."/>
            <person name="Andreopoulos W."/>
            <person name="Lipzen A."/>
            <person name="Yan J."/>
            <person name="Wang M."/>
            <person name="Ng V."/>
            <person name="Grigoriev I.V."/>
            <person name="Spatafora J.W."/>
            <person name="Magnuson J.K."/>
            <person name="Baker S.E."/>
            <person name="Pomraning K.R."/>
        </authorList>
    </citation>
    <scope>NUCLEOTIDE SEQUENCE [LARGE SCALE GENOMIC DNA]</scope>
    <source>
        <strain evidence="2">CBS 7786</strain>
    </source>
</reference>
<evidence type="ECO:0000313" key="1">
    <source>
        <dbReference type="EMBL" id="KAK9235114.1"/>
    </source>
</evidence>
<protein>
    <submittedName>
        <fullName evidence="1">Uncharacterized protein</fullName>
    </submittedName>
</protein>
<dbReference type="EMBL" id="MU971430">
    <property type="protein sequence ID" value="KAK9235114.1"/>
    <property type="molecule type" value="Genomic_DNA"/>
</dbReference>
<gene>
    <name evidence="1" type="ORF">V1525DRAFT_390761</name>
</gene>
<name>A0ACC3STZ9_LIPKO</name>
<evidence type="ECO:0000313" key="2">
    <source>
        <dbReference type="Proteomes" id="UP001433508"/>
    </source>
</evidence>
<keyword evidence="2" id="KW-1185">Reference proteome</keyword>
<organism evidence="1 2">
    <name type="scientific">Lipomyces kononenkoae</name>
    <name type="common">Yeast</name>
    <dbReference type="NCBI Taxonomy" id="34357"/>
    <lineage>
        <taxon>Eukaryota</taxon>
        <taxon>Fungi</taxon>
        <taxon>Dikarya</taxon>
        <taxon>Ascomycota</taxon>
        <taxon>Saccharomycotina</taxon>
        <taxon>Lipomycetes</taxon>
        <taxon>Lipomycetales</taxon>
        <taxon>Lipomycetaceae</taxon>
        <taxon>Lipomyces</taxon>
    </lineage>
</organism>
<accession>A0ACC3STZ9</accession>
<proteinExistence type="predicted"/>
<dbReference type="Proteomes" id="UP001433508">
    <property type="component" value="Unassembled WGS sequence"/>
</dbReference>
<sequence length="74" mass="8598">MGIPYVEKALLEPVVGPGEHGSSRRVILEAYRRQDEDFSPDTYWSRHKFLRLWKTMNTLAINISPNLRALVLED</sequence>
<comment type="caution">
    <text evidence="1">The sequence shown here is derived from an EMBL/GenBank/DDBJ whole genome shotgun (WGS) entry which is preliminary data.</text>
</comment>